<keyword evidence="2" id="KW-1185">Reference proteome</keyword>
<evidence type="ECO:0000313" key="2">
    <source>
        <dbReference type="Proteomes" id="UP000823388"/>
    </source>
</evidence>
<proteinExistence type="predicted"/>
<dbReference type="EMBL" id="CM029047">
    <property type="protein sequence ID" value="KAG2584496.1"/>
    <property type="molecule type" value="Genomic_DNA"/>
</dbReference>
<evidence type="ECO:0000313" key="1">
    <source>
        <dbReference type="EMBL" id="KAG2584496.1"/>
    </source>
</evidence>
<comment type="caution">
    <text evidence="1">The sequence shown here is derived from an EMBL/GenBank/DDBJ whole genome shotgun (WGS) entry which is preliminary data.</text>
</comment>
<sequence>METGGARVLVAADGVGPESEVLAAEDIGPESEEVAVEDVVDPLLSVDDSDPLLSVAQDSQEPDEVIVVLAADGMVPDSQEAPDEGITPELLELPPDSMDVVPDSMEVVPDSLPPGAFVCGHCGLIHEDREAWNRAHSRFYPCPSCGLVHADIAIGDMLGRIKMEYCERFNEHYPGWLPTEDASVR</sequence>
<protein>
    <submittedName>
        <fullName evidence="1">Uncharacterized protein</fullName>
    </submittedName>
</protein>
<accession>A0A8T0RH97</accession>
<reference evidence="1" key="1">
    <citation type="submission" date="2020-05" db="EMBL/GenBank/DDBJ databases">
        <title>WGS assembly of Panicum virgatum.</title>
        <authorList>
            <person name="Lovell J.T."/>
            <person name="Jenkins J."/>
            <person name="Shu S."/>
            <person name="Juenger T.E."/>
            <person name="Schmutz J."/>
        </authorList>
    </citation>
    <scope>NUCLEOTIDE SEQUENCE</scope>
    <source>
        <strain evidence="1">AP13</strain>
    </source>
</reference>
<dbReference type="AlphaFoldDB" id="A0A8T0RH97"/>
<name>A0A8T0RH97_PANVG</name>
<gene>
    <name evidence="1" type="ORF">PVAP13_6KG309124</name>
</gene>
<dbReference type="Proteomes" id="UP000823388">
    <property type="component" value="Chromosome 6K"/>
</dbReference>
<organism evidence="1 2">
    <name type="scientific">Panicum virgatum</name>
    <name type="common">Blackwell switchgrass</name>
    <dbReference type="NCBI Taxonomy" id="38727"/>
    <lineage>
        <taxon>Eukaryota</taxon>
        <taxon>Viridiplantae</taxon>
        <taxon>Streptophyta</taxon>
        <taxon>Embryophyta</taxon>
        <taxon>Tracheophyta</taxon>
        <taxon>Spermatophyta</taxon>
        <taxon>Magnoliopsida</taxon>
        <taxon>Liliopsida</taxon>
        <taxon>Poales</taxon>
        <taxon>Poaceae</taxon>
        <taxon>PACMAD clade</taxon>
        <taxon>Panicoideae</taxon>
        <taxon>Panicodae</taxon>
        <taxon>Paniceae</taxon>
        <taxon>Panicinae</taxon>
        <taxon>Panicum</taxon>
        <taxon>Panicum sect. Hiantes</taxon>
    </lineage>
</organism>